<keyword evidence="1" id="KW-0812">Transmembrane</keyword>
<keyword evidence="1" id="KW-1133">Transmembrane helix</keyword>
<reference evidence="3 4" key="1">
    <citation type="submission" date="2017-06" db="EMBL/GenBank/DDBJ databases">
        <title>Draft genome of Pseudomonas nitroreducens DF05.</title>
        <authorList>
            <person name="Iyer R."/>
        </authorList>
    </citation>
    <scope>NUCLEOTIDE SEQUENCE [LARGE SCALE GENOMIC DNA]</scope>
    <source>
        <strain evidence="3 4">DF05</strain>
    </source>
</reference>
<dbReference type="Gene3D" id="2.40.30.170">
    <property type="match status" value="1"/>
</dbReference>
<proteinExistence type="predicted"/>
<dbReference type="InterPro" id="IPR050739">
    <property type="entry name" value="MFP"/>
</dbReference>
<dbReference type="PANTHER" id="PTHR30386:SF28">
    <property type="entry name" value="EXPORTED PROTEIN"/>
    <property type="match status" value="1"/>
</dbReference>
<dbReference type="AlphaFoldDB" id="A0A246FAX7"/>
<accession>A0A246FAX7</accession>
<protein>
    <submittedName>
        <fullName evidence="3">Hemolysin D</fullName>
    </submittedName>
</protein>
<dbReference type="PRINTS" id="PR01490">
    <property type="entry name" value="RTXTOXIND"/>
</dbReference>
<dbReference type="Pfam" id="PF26002">
    <property type="entry name" value="Beta-barrel_AprE"/>
    <property type="match status" value="1"/>
</dbReference>
<feature type="transmembrane region" description="Helical" evidence="1">
    <location>
        <begin position="12"/>
        <end position="34"/>
    </location>
</feature>
<comment type="caution">
    <text evidence="3">The sequence shown here is derived from an EMBL/GenBank/DDBJ whole genome shotgun (WGS) entry which is preliminary data.</text>
</comment>
<evidence type="ECO:0000256" key="1">
    <source>
        <dbReference type="SAM" id="Phobius"/>
    </source>
</evidence>
<evidence type="ECO:0000313" key="4">
    <source>
        <dbReference type="Proteomes" id="UP000198145"/>
    </source>
</evidence>
<dbReference type="PANTHER" id="PTHR30386">
    <property type="entry name" value="MEMBRANE FUSION SUBUNIT OF EMRAB-TOLC MULTIDRUG EFFLUX PUMP"/>
    <property type="match status" value="1"/>
</dbReference>
<sequence length="398" mass="44387">MQAERLPRFSDISWRWIAYFTSGAVTLGVAFAFFQEIELKRDVSCEIVSSSEVKVKGLTGLVTDVHVLSGQEVSQGQPLFQLARDLTLSSDGTPRPRFDESMRDDQIETATTQHDDRKAALVARLDASERTVKARELELQAVGRQHSRTLQIAADTRQTLARLEGMASYVVAERIEQARLQAHQSAAEVAQGDARRQALLSEIETLRGSLRELHVQQRELDAQLARDIQDIRLRFEAARQNSTIFAPQAGQITFSNLVAGHMLEPEDVALVINTGTNEPLMAALNIPSRQRGFIREGQMVRLKLDAYPYARFGALAARIESISNTAMNKSETNPTPTSSKPMETNNYMAWAKLSGETFGSPREPLRILPGMRGTASVVIERRTIAEWVLEPLFQMIRG</sequence>
<dbReference type="InterPro" id="IPR058982">
    <property type="entry name" value="Beta-barrel_AprE"/>
</dbReference>
<evidence type="ECO:0000313" key="3">
    <source>
        <dbReference type="EMBL" id="OWP51485.1"/>
    </source>
</evidence>
<dbReference type="Proteomes" id="UP000198145">
    <property type="component" value="Unassembled WGS sequence"/>
</dbReference>
<name>A0A246FAX7_PSENT</name>
<organism evidence="3 4">
    <name type="scientific">Pseudomonas nitroreducens</name>
    <dbReference type="NCBI Taxonomy" id="46680"/>
    <lineage>
        <taxon>Bacteria</taxon>
        <taxon>Pseudomonadati</taxon>
        <taxon>Pseudomonadota</taxon>
        <taxon>Gammaproteobacteria</taxon>
        <taxon>Pseudomonadales</taxon>
        <taxon>Pseudomonadaceae</taxon>
        <taxon>Pseudomonas</taxon>
    </lineage>
</organism>
<gene>
    <name evidence="3" type="ORF">CEG18_10400</name>
</gene>
<keyword evidence="1" id="KW-0472">Membrane</keyword>
<evidence type="ECO:0000259" key="2">
    <source>
        <dbReference type="Pfam" id="PF26002"/>
    </source>
</evidence>
<dbReference type="EMBL" id="NJBA01000003">
    <property type="protein sequence ID" value="OWP51485.1"/>
    <property type="molecule type" value="Genomic_DNA"/>
</dbReference>
<feature type="domain" description="AprE-like beta-barrel" evidence="2">
    <location>
        <begin position="280"/>
        <end position="378"/>
    </location>
</feature>